<dbReference type="EMBL" id="KN833054">
    <property type="protein sequence ID" value="KIM74912.1"/>
    <property type="molecule type" value="Genomic_DNA"/>
</dbReference>
<dbReference type="AlphaFoldDB" id="A0A0C3BC59"/>
<accession>A0A0C3BC59</accession>
<dbReference type="STRING" id="765440.A0A0C3BC59"/>
<dbReference type="InParanoid" id="A0A0C3BC59"/>
<name>A0A0C3BC59_PILCF</name>
<dbReference type="Proteomes" id="UP000054166">
    <property type="component" value="Unassembled WGS sequence"/>
</dbReference>
<dbReference type="Pfam" id="PF24764">
    <property type="entry name" value="rva_4"/>
    <property type="match status" value="1"/>
</dbReference>
<sequence length="181" mass="20993">MFTELELRYGLDINNIHHIWLLHHLFLRLINQQLTFFAESWNQHRIQIRDGPNRSPADMFGFDMLVHGVRGDQLPDKDLTEEELEVYGVDWEGLQDEQLLHSQRGNNPTSEGWNSWIRHVGPPDHLNEVSVDPPVSSLFPGEVDALDQVLETWMHSPVDGDIIALWTHGLAYVRLMHSNLF</sequence>
<protein>
    <recommendedName>
        <fullName evidence="1">Integrase core domain-containing protein</fullName>
    </recommendedName>
</protein>
<dbReference type="InterPro" id="IPR058913">
    <property type="entry name" value="Integrase_dom_put"/>
</dbReference>
<reference evidence="2 3" key="1">
    <citation type="submission" date="2014-04" db="EMBL/GenBank/DDBJ databases">
        <authorList>
            <consortium name="DOE Joint Genome Institute"/>
            <person name="Kuo A."/>
            <person name="Tarkka M."/>
            <person name="Buscot F."/>
            <person name="Kohler A."/>
            <person name="Nagy L.G."/>
            <person name="Floudas D."/>
            <person name="Copeland A."/>
            <person name="Barry K.W."/>
            <person name="Cichocki N."/>
            <person name="Veneault-Fourrey C."/>
            <person name="LaButti K."/>
            <person name="Lindquist E.A."/>
            <person name="Lipzen A."/>
            <person name="Lundell T."/>
            <person name="Morin E."/>
            <person name="Murat C."/>
            <person name="Sun H."/>
            <person name="Tunlid A."/>
            <person name="Henrissat B."/>
            <person name="Grigoriev I.V."/>
            <person name="Hibbett D.S."/>
            <person name="Martin F."/>
            <person name="Nordberg H.P."/>
            <person name="Cantor M.N."/>
            <person name="Hua S.X."/>
        </authorList>
    </citation>
    <scope>NUCLEOTIDE SEQUENCE [LARGE SCALE GENOMIC DNA]</scope>
    <source>
        <strain evidence="2 3">F 1598</strain>
    </source>
</reference>
<evidence type="ECO:0000313" key="3">
    <source>
        <dbReference type="Proteomes" id="UP000054166"/>
    </source>
</evidence>
<keyword evidence="3" id="KW-1185">Reference proteome</keyword>
<dbReference type="HOGENOM" id="CLU_111205_0_0_1"/>
<proteinExistence type="predicted"/>
<feature type="domain" description="Integrase core" evidence="1">
    <location>
        <begin position="1"/>
        <end position="66"/>
    </location>
</feature>
<evidence type="ECO:0000259" key="1">
    <source>
        <dbReference type="Pfam" id="PF24764"/>
    </source>
</evidence>
<dbReference type="OrthoDB" id="3252187at2759"/>
<reference evidence="3" key="2">
    <citation type="submission" date="2015-01" db="EMBL/GenBank/DDBJ databases">
        <title>Evolutionary Origins and Diversification of the Mycorrhizal Mutualists.</title>
        <authorList>
            <consortium name="DOE Joint Genome Institute"/>
            <consortium name="Mycorrhizal Genomics Consortium"/>
            <person name="Kohler A."/>
            <person name="Kuo A."/>
            <person name="Nagy L.G."/>
            <person name="Floudas D."/>
            <person name="Copeland A."/>
            <person name="Barry K.W."/>
            <person name="Cichocki N."/>
            <person name="Veneault-Fourrey C."/>
            <person name="LaButti K."/>
            <person name="Lindquist E.A."/>
            <person name="Lipzen A."/>
            <person name="Lundell T."/>
            <person name="Morin E."/>
            <person name="Murat C."/>
            <person name="Riley R."/>
            <person name="Ohm R."/>
            <person name="Sun H."/>
            <person name="Tunlid A."/>
            <person name="Henrissat B."/>
            <person name="Grigoriev I.V."/>
            <person name="Hibbett D.S."/>
            <person name="Martin F."/>
        </authorList>
    </citation>
    <scope>NUCLEOTIDE SEQUENCE [LARGE SCALE GENOMIC DNA]</scope>
    <source>
        <strain evidence="3">F 1598</strain>
    </source>
</reference>
<evidence type="ECO:0000313" key="2">
    <source>
        <dbReference type="EMBL" id="KIM74912.1"/>
    </source>
</evidence>
<gene>
    <name evidence="2" type="ORF">PILCRDRAFT_14085</name>
</gene>
<organism evidence="2 3">
    <name type="scientific">Piloderma croceum (strain F 1598)</name>
    <dbReference type="NCBI Taxonomy" id="765440"/>
    <lineage>
        <taxon>Eukaryota</taxon>
        <taxon>Fungi</taxon>
        <taxon>Dikarya</taxon>
        <taxon>Basidiomycota</taxon>
        <taxon>Agaricomycotina</taxon>
        <taxon>Agaricomycetes</taxon>
        <taxon>Agaricomycetidae</taxon>
        <taxon>Atheliales</taxon>
        <taxon>Atheliaceae</taxon>
        <taxon>Piloderma</taxon>
    </lineage>
</organism>